<dbReference type="SUPFAM" id="SSF56300">
    <property type="entry name" value="Metallo-dependent phosphatases"/>
    <property type="match status" value="1"/>
</dbReference>
<organism evidence="5 6">
    <name type="scientific">Lysobacter korlensis</name>
    <dbReference type="NCBI Taxonomy" id="553636"/>
    <lineage>
        <taxon>Bacteria</taxon>
        <taxon>Pseudomonadati</taxon>
        <taxon>Pseudomonadota</taxon>
        <taxon>Gammaproteobacteria</taxon>
        <taxon>Lysobacterales</taxon>
        <taxon>Lysobacteraceae</taxon>
        <taxon>Lysobacter</taxon>
    </lineage>
</organism>
<proteinExistence type="predicted"/>
<dbReference type="Pfam" id="PF00149">
    <property type="entry name" value="Metallophos"/>
    <property type="match status" value="1"/>
</dbReference>
<dbReference type="Gene3D" id="3.60.21.10">
    <property type="match status" value="1"/>
</dbReference>
<keyword evidence="6" id="KW-1185">Reference proteome</keyword>
<dbReference type="Proteomes" id="UP001589896">
    <property type="component" value="Unassembled WGS sequence"/>
</dbReference>
<dbReference type="RefSeq" id="WP_386667825.1">
    <property type="nucleotide sequence ID" value="NZ_JBHLTG010000002.1"/>
</dbReference>
<dbReference type="InterPro" id="IPR004843">
    <property type="entry name" value="Calcineurin-like_PHP"/>
</dbReference>
<feature type="signal peptide" evidence="3">
    <location>
        <begin position="1"/>
        <end position="20"/>
    </location>
</feature>
<evidence type="ECO:0000313" key="6">
    <source>
        <dbReference type="Proteomes" id="UP001589896"/>
    </source>
</evidence>
<evidence type="ECO:0000256" key="2">
    <source>
        <dbReference type="SAM" id="MobiDB-lite"/>
    </source>
</evidence>
<dbReference type="PANTHER" id="PTHR22953">
    <property type="entry name" value="ACID PHOSPHATASE RELATED"/>
    <property type="match status" value="1"/>
</dbReference>
<dbReference type="InterPro" id="IPR039331">
    <property type="entry name" value="PAPs-like"/>
</dbReference>
<evidence type="ECO:0000256" key="3">
    <source>
        <dbReference type="SAM" id="SignalP"/>
    </source>
</evidence>
<evidence type="ECO:0000313" key="5">
    <source>
        <dbReference type="EMBL" id="MFC0678193.1"/>
    </source>
</evidence>
<gene>
    <name evidence="5" type="ORF">ACFFGH_10115</name>
</gene>
<name>A0ABV6RQI7_9GAMM</name>
<accession>A0ABV6RQI7</accession>
<comment type="caution">
    <text evidence="5">The sequence shown here is derived from an EMBL/GenBank/DDBJ whole genome shotgun (WGS) entry which is preliminary data.</text>
</comment>
<reference evidence="5 6" key="1">
    <citation type="submission" date="2024-09" db="EMBL/GenBank/DDBJ databases">
        <authorList>
            <person name="Sun Q."/>
            <person name="Mori K."/>
        </authorList>
    </citation>
    <scope>NUCLEOTIDE SEQUENCE [LARGE SCALE GENOMIC DNA]</scope>
    <source>
        <strain evidence="5 6">KCTC 23076</strain>
    </source>
</reference>
<keyword evidence="1 3" id="KW-0732">Signal</keyword>
<feature type="domain" description="Calcineurin-like phosphoesterase" evidence="4">
    <location>
        <begin position="71"/>
        <end position="245"/>
    </location>
</feature>
<protein>
    <submittedName>
        <fullName evidence="5">Metallophosphoesterase</fullName>
    </submittedName>
</protein>
<evidence type="ECO:0000259" key="4">
    <source>
        <dbReference type="Pfam" id="PF00149"/>
    </source>
</evidence>
<dbReference type="InterPro" id="IPR029052">
    <property type="entry name" value="Metallo-depent_PP-like"/>
</dbReference>
<dbReference type="EMBL" id="JBHLTG010000002">
    <property type="protein sequence ID" value="MFC0678193.1"/>
    <property type="molecule type" value="Genomic_DNA"/>
</dbReference>
<feature type="region of interest" description="Disordered" evidence="2">
    <location>
        <begin position="24"/>
        <end position="44"/>
    </location>
</feature>
<evidence type="ECO:0000256" key="1">
    <source>
        <dbReference type="ARBA" id="ARBA00022729"/>
    </source>
</evidence>
<feature type="chain" id="PRO_5045808923" evidence="3">
    <location>
        <begin position="21"/>
        <end position="355"/>
    </location>
</feature>
<sequence>MFFAQIGSAAVVVMTSALLAGCTAPEPDAGNRSGTTGPRATCSPAPPSAALRFTAAGDYSFSPEAEAVLGCIGQSQPDLHLAVGDLSYGEAGEEHLWCDFVTQHVGEDLPFELLAGNHEGDGRNGLIDEFADCLPNRLPGLQGEYGGQYFVDVPENDPLVRFVLISPAIAFADGVWDYGADTERFEWTQAAITGARDVGIPWVVAGMHKPCHSIGDHPCEPGAAITNLLVDSGVDLVLSAHEHIYQRTHQLQTGERCPHLPADAFEPGCLADDDAEMLAGKGTVFVTVGTGGAPLHDVNPSDPDAGYFAVASGANRDPAWGFVEVDADETGLSVSFRPVIGSFEDAFAITSGGGR</sequence>
<dbReference type="PANTHER" id="PTHR22953:SF153">
    <property type="entry name" value="PURPLE ACID PHOSPHATASE"/>
    <property type="match status" value="1"/>
</dbReference>